<evidence type="ECO:0000313" key="3">
    <source>
        <dbReference type="Proteomes" id="UP000005732"/>
    </source>
</evidence>
<accession>J0WFR0</accession>
<dbReference type="InterPro" id="IPR010406">
    <property type="entry name" value="DUF1003"/>
</dbReference>
<keyword evidence="1" id="KW-1133">Transmembrane helix</keyword>
<name>J0WFR0_RHILT</name>
<feature type="transmembrane region" description="Helical" evidence="1">
    <location>
        <begin position="76"/>
        <end position="96"/>
    </location>
</feature>
<dbReference type="HOGENOM" id="CLU_077948_2_3_5"/>
<protein>
    <submittedName>
        <fullName evidence="2">Putative membrane protein</fullName>
    </submittedName>
</protein>
<dbReference type="AlphaFoldDB" id="J0WFR0"/>
<keyword evidence="1" id="KW-0472">Membrane</keyword>
<dbReference type="PANTHER" id="PTHR41386:SF1">
    <property type="entry name" value="MEMBRANE PROTEIN"/>
    <property type="match status" value="1"/>
</dbReference>
<evidence type="ECO:0000313" key="2">
    <source>
        <dbReference type="EMBL" id="EJC84223.1"/>
    </source>
</evidence>
<dbReference type="EMBL" id="JH719393">
    <property type="protein sequence ID" value="EJC84223.1"/>
    <property type="molecule type" value="Genomic_DNA"/>
</dbReference>
<feature type="transmembrane region" description="Helical" evidence="1">
    <location>
        <begin position="108"/>
        <end position="130"/>
    </location>
</feature>
<gene>
    <name evidence="2" type="ORF">Rleg4DRAFT_6026</name>
</gene>
<dbReference type="PANTHER" id="PTHR41386">
    <property type="entry name" value="INTEGRAL MEMBRANE PROTEIN-RELATED"/>
    <property type="match status" value="1"/>
</dbReference>
<sequence>MPAGNGTEMTAADIRDATMQSGANRYLGKPFELLTEREQAVMRRLISRHAIAHDSNQSFDAKLTASQRLADKVAEFGGSWTFIILFGFVLALWVAGNLLAATRAFDPYPFIFLNLILSMLAAVQAPVIMMSQNRHAAKDRVDAAHDYEVNLKAEIEIMALHDKLDELRNIDLKSLVAQQEEQIALLTKMISGPPEQQRQNVLGTGG</sequence>
<proteinExistence type="predicted"/>
<reference evidence="2 3" key="1">
    <citation type="submission" date="2012-02" db="EMBL/GenBank/DDBJ databases">
        <title>Improved High-Quality Draft Sequence of Rhizobium leguminosarum bv. trifolii WSM2297.</title>
        <authorList>
            <consortium name="US DOE Joint Genome Institute"/>
            <person name="Lucas S."/>
            <person name="Han J."/>
            <person name="Lapidus A."/>
            <person name="Cheng J.-F."/>
            <person name="Goodwin L."/>
            <person name="Pitluck S."/>
            <person name="Peters L."/>
            <person name="Ovchinnikova G."/>
            <person name="Zhang X."/>
            <person name="Detter J.C."/>
            <person name="Han C."/>
            <person name="Tapia R."/>
            <person name="Land M."/>
            <person name="Hauser L."/>
            <person name="Kyrpides N."/>
            <person name="Ivanova N."/>
            <person name="Pagani I."/>
            <person name="Brau L."/>
            <person name="Yates R."/>
            <person name="O'Hara G."/>
            <person name="Rui T."/>
            <person name="Howieson J."/>
            <person name="Reeve W."/>
            <person name="Woyke T."/>
        </authorList>
    </citation>
    <scope>NUCLEOTIDE SEQUENCE [LARGE SCALE GENOMIC DNA]</scope>
    <source>
        <strain evidence="2 3">WSM2297</strain>
    </source>
</reference>
<evidence type="ECO:0000256" key="1">
    <source>
        <dbReference type="SAM" id="Phobius"/>
    </source>
</evidence>
<keyword evidence="1" id="KW-0812">Transmembrane</keyword>
<dbReference type="Proteomes" id="UP000005732">
    <property type="component" value="Unassembled WGS sequence"/>
</dbReference>
<organism evidence="2 3">
    <name type="scientific">Rhizobium leguminosarum bv. trifolii WSM2297</name>
    <dbReference type="NCBI Taxonomy" id="754762"/>
    <lineage>
        <taxon>Bacteria</taxon>
        <taxon>Pseudomonadati</taxon>
        <taxon>Pseudomonadota</taxon>
        <taxon>Alphaproteobacteria</taxon>
        <taxon>Hyphomicrobiales</taxon>
        <taxon>Rhizobiaceae</taxon>
        <taxon>Rhizobium/Agrobacterium group</taxon>
        <taxon>Rhizobium</taxon>
    </lineage>
</organism>
<dbReference type="Pfam" id="PF06210">
    <property type="entry name" value="DUF1003"/>
    <property type="match status" value="1"/>
</dbReference>